<dbReference type="Pfam" id="PF04434">
    <property type="entry name" value="SWIM"/>
    <property type="match status" value="1"/>
</dbReference>
<proteinExistence type="inferred from homology"/>
<protein>
    <recommendedName>
        <fullName evidence="6">Protein FAR1-RELATED SEQUENCE</fullName>
    </recommendedName>
</protein>
<keyword evidence="6" id="KW-0539">Nucleus</keyword>
<comment type="caution">
    <text evidence="8">The sequence shown here is derived from an EMBL/GenBank/DDBJ whole genome shotgun (WGS) entry which is preliminary data.</text>
</comment>
<dbReference type="PROSITE" id="PS50966">
    <property type="entry name" value="ZF_SWIM"/>
    <property type="match status" value="1"/>
</dbReference>
<accession>A0A445HN26</accession>
<sequence>MPTDTWTSFEEVTPPDSSNVGEELNIGPCVGMEFESIEKVRKFYTSFAKRNGFGYVFNQPKSVCYMRYHKNMRAAAKVLVKKFEDEGLPTVKVAIVLNNGDSSFSNRDCWNHIKNLRRKNLDVGFIEAVFNYYESESTSTCLFKTWLEAMGGKKKPVSILIDQDLAIGAAIAKVFPETYLTSKIAKCGCQLYEFIGILCKHILMIFKAKGIVEIPNHFVLQRWTKDANKGLEAGYTEDKFVGASITPRILRMMLAQQQANILVDHAEDSEDMYKFIILQFAKTHKLTIIMQTNFNDADNMPLLESDRTNGNQHCTLEQMSKAPHLILGDPAYHKGEKKG</sequence>
<dbReference type="GO" id="GO:0008270">
    <property type="term" value="F:zinc ion binding"/>
    <property type="evidence" value="ECO:0007669"/>
    <property type="project" value="UniProtKB-UniRule"/>
</dbReference>
<dbReference type="EMBL" id="QZWG01000012">
    <property type="protein sequence ID" value="RZB74974.1"/>
    <property type="molecule type" value="Genomic_DNA"/>
</dbReference>
<dbReference type="GO" id="GO:0006355">
    <property type="term" value="P:regulation of DNA-templated transcription"/>
    <property type="evidence" value="ECO:0007669"/>
    <property type="project" value="UniProtKB-UniRule"/>
</dbReference>
<dbReference type="AlphaFoldDB" id="A0A445HN26"/>
<dbReference type="InterPro" id="IPR006564">
    <property type="entry name" value="Znf_PMZ"/>
</dbReference>
<evidence type="ECO:0000256" key="4">
    <source>
        <dbReference type="ARBA" id="ARBA00022833"/>
    </source>
</evidence>
<evidence type="ECO:0000256" key="1">
    <source>
        <dbReference type="ARBA" id="ARBA00005889"/>
    </source>
</evidence>
<dbReference type="GO" id="GO:0005634">
    <property type="term" value="C:nucleus"/>
    <property type="evidence" value="ECO:0007669"/>
    <property type="project" value="UniProtKB-SubCell"/>
</dbReference>
<dbReference type="Proteomes" id="UP000289340">
    <property type="component" value="Chromosome 12"/>
</dbReference>
<evidence type="ECO:0000256" key="6">
    <source>
        <dbReference type="RuleBase" id="RU367018"/>
    </source>
</evidence>
<evidence type="ECO:0000256" key="2">
    <source>
        <dbReference type="ARBA" id="ARBA00022723"/>
    </source>
</evidence>
<keyword evidence="2 6" id="KW-0479">Metal-binding</keyword>
<dbReference type="PANTHER" id="PTHR31669:SF302">
    <property type="entry name" value="PROTEIN FAR1-RELATED SEQUENCE"/>
    <property type="match status" value="1"/>
</dbReference>
<dbReference type="PANTHER" id="PTHR31669">
    <property type="entry name" value="PROTEIN FAR1-RELATED SEQUENCE 10-RELATED"/>
    <property type="match status" value="1"/>
</dbReference>
<evidence type="ECO:0000313" key="8">
    <source>
        <dbReference type="EMBL" id="RZB74974.1"/>
    </source>
</evidence>
<keyword evidence="4 6" id="KW-0862">Zinc</keyword>
<dbReference type="InterPro" id="IPR031052">
    <property type="entry name" value="FHY3/FAR1"/>
</dbReference>
<gene>
    <name evidence="8" type="ORF">D0Y65_033748</name>
</gene>
<keyword evidence="3 5" id="KW-0863">Zinc-finger</keyword>
<comment type="similarity">
    <text evidence="1 6">Belongs to the FHY3/FAR1 family.</text>
</comment>
<organism evidence="8 9">
    <name type="scientific">Glycine soja</name>
    <name type="common">Wild soybean</name>
    <dbReference type="NCBI Taxonomy" id="3848"/>
    <lineage>
        <taxon>Eukaryota</taxon>
        <taxon>Viridiplantae</taxon>
        <taxon>Streptophyta</taxon>
        <taxon>Embryophyta</taxon>
        <taxon>Tracheophyta</taxon>
        <taxon>Spermatophyta</taxon>
        <taxon>Magnoliopsida</taxon>
        <taxon>eudicotyledons</taxon>
        <taxon>Gunneridae</taxon>
        <taxon>Pentapetalae</taxon>
        <taxon>rosids</taxon>
        <taxon>fabids</taxon>
        <taxon>Fabales</taxon>
        <taxon>Fabaceae</taxon>
        <taxon>Papilionoideae</taxon>
        <taxon>50 kb inversion clade</taxon>
        <taxon>NPAAA clade</taxon>
        <taxon>indigoferoid/millettioid clade</taxon>
        <taxon>Phaseoleae</taxon>
        <taxon>Glycine</taxon>
        <taxon>Glycine subgen. Soja</taxon>
    </lineage>
</organism>
<evidence type="ECO:0000256" key="3">
    <source>
        <dbReference type="ARBA" id="ARBA00022771"/>
    </source>
</evidence>
<reference evidence="8 9" key="1">
    <citation type="submission" date="2018-09" db="EMBL/GenBank/DDBJ databases">
        <title>A high-quality reference genome of wild soybean provides a powerful tool to mine soybean genomes.</title>
        <authorList>
            <person name="Xie M."/>
            <person name="Chung C.Y.L."/>
            <person name="Li M.-W."/>
            <person name="Wong F.-L."/>
            <person name="Chan T.-F."/>
            <person name="Lam H.-M."/>
        </authorList>
    </citation>
    <scope>NUCLEOTIDE SEQUENCE [LARGE SCALE GENOMIC DNA]</scope>
    <source>
        <strain evidence="9">cv. W05</strain>
        <tissue evidence="8">Hypocotyl of etiolated seedlings</tissue>
    </source>
</reference>
<name>A0A445HN26_GLYSO</name>
<comment type="function">
    <text evidence="6">Putative transcription activator involved in regulating light control of development.</text>
</comment>
<evidence type="ECO:0000259" key="7">
    <source>
        <dbReference type="PROSITE" id="PS50966"/>
    </source>
</evidence>
<feature type="domain" description="SWIM-type" evidence="7">
    <location>
        <begin position="172"/>
        <end position="210"/>
    </location>
</feature>
<evidence type="ECO:0000313" key="9">
    <source>
        <dbReference type="Proteomes" id="UP000289340"/>
    </source>
</evidence>
<comment type="subcellular location">
    <subcellularLocation>
        <location evidence="6">Nucleus</location>
    </subcellularLocation>
</comment>
<keyword evidence="9" id="KW-1185">Reference proteome</keyword>
<evidence type="ECO:0000256" key="5">
    <source>
        <dbReference type="PROSITE-ProRule" id="PRU00325"/>
    </source>
</evidence>
<dbReference type="InterPro" id="IPR007527">
    <property type="entry name" value="Znf_SWIM"/>
</dbReference>
<dbReference type="SMART" id="SM00575">
    <property type="entry name" value="ZnF_PMZ"/>
    <property type="match status" value="1"/>
</dbReference>